<keyword evidence="2" id="KW-1185">Reference proteome</keyword>
<evidence type="ECO:0000313" key="1">
    <source>
        <dbReference type="EMBL" id="AIA65108.1"/>
    </source>
</evidence>
<dbReference type="EMBL" id="KJ010489">
    <property type="protein sequence ID" value="AIA65108.1"/>
    <property type="molecule type" value="Genomic_DNA"/>
</dbReference>
<name>A0A060ANJ9_9CAUD</name>
<dbReference type="RefSeq" id="YP_009042689.1">
    <property type="nucleotide sequence ID" value="NC_024356.1"/>
</dbReference>
<dbReference type="OrthoDB" id="8970at10239"/>
<dbReference type="KEGG" id="vg:19686077"/>
<gene>
    <name evidence="1" type="ORF">IME_041</name>
</gene>
<sequence length="159" mass="18483">MFKVGDKVRVIDYSDKTYIGLKGVITIIDYEPYPILVNLGPFGNHSFNAQQLTHDDKPNESDELENILGKILKDSHITGSVIESEELQNTTRYKTSSGKQLFDVLEDDLLTYEELRGFYKANIYKYTHRYKQKNGIEDLKKVKVYVDQLIKLEEKQDEI</sequence>
<dbReference type="InterPro" id="IPR021739">
    <property type="entry name" value="SaV-like"/>
</dbReference>
<dbReference type="GeneID" id="19686077"/>
<accession>A0A060ANJ9</accession>
<proteinExistence type="predicted"/>
<evidence type="ECO:0000313" key="2">
    <source>
        <dbReference type="Proteomes" id="UP000026980"/>
    </source>
</evidence>
<reference evidence="1 2" key="1">
    <citation type="journal article" date="2014" name="J. Gen. Virol.">
        <title>Characterization and complete genome sequence analysis of novel bacteriophage IME-EFm1 infecting Enterococcus faecium.</title>
        <authorList>
            <person name="Wang Y."/>
            <person name="Wang W."/>
            <person name="Lv Y."/>
            <person name="Zheng W."/>
            <person name="Mi Z."/>
            <person name="Pei G."/>
            <person name="An X."/>
            <person name="Xu X."/>
            <person name="Han C."/>
            <person name="Liu J."/>
            <person name="Zhou C."/>
            <person name="Tong Y."/>
        </authorList>
    </citation>
    <scope>NUCLEOTIDE SEQUENCE [LARGE SCALE GENOMIC DNA]</scope>
</reference>
<protein>
    <submittedName>
        <fullName evidence="1">Uncharacterized protein</fullName>
    </submittedName>
</protein>
<organism evidence="1 2">
    <name type="scientific">Enterococcus phage IME-EFm1</name>
    <dbReference type="NCBI Taxonomy" id="1445858"/>
    <lineage>
        <taxon>Viruses</taxon>
        <taxon>Duplodnaviria</taxon>
        <taxon>Heunggongvirae</taxon>
        <taxon>Uroviricota</taxon>
        <taxon>Caudoviricetes</taxon>
        <taxon>Efemunavirus</taxon>
        <taxon>Efemunavirus Efm1</taxon>
    </lineage>
</organism>
<dbReference type="Pfam" id="PF11753">
    <property type="entry name" value="DUF3310"/>
    <property type="match status" value="1"/>
</dbReference>
<dbReference type="Proteomes" id="UP000026980">
    <property type="component" value="Segment"/>
</dbReference>